<dbReference type="EMBL" id="AFBQ01000153">
    <property type="protein sequence ID" value="EHY31513.1"/>
    <property type="molecule type" value="Genomic_DNA"/>
</dbReference>
<evidence type="ECO:0000256" key="2">
    <source>
        <dbReference type="SAM" id="SignalP"/>
    </source>
</evidence>
<keyword evidence="2" id="KW-0732">Signal</keyword>
<dbReference type="Proteomes" id="UP000004956">
    <property type="component" value="Unassembled WGS sequence"/>
</dbReference>
<dbReference type="InterPro" id="IPR005064">
    <property type="entry name" value="BUG"/>
</dbReference>
<dbReference type="InterPro" id="IPR006311">
    <property type="entry name" value="TAT_signal"/>
</dbReference>
<dbReference type="HOGENOM" id="CLU_045683_0_0_4"/>
<dbReference type="PIRSF" id="PIRSF017082">
    <property type="entry name" value="YflP"/>
    <property type="match status" value="1"/>
</dbReference>
<dbReference type="Gene3D" id="3.40.190.150">
    <property type="entry name" value="Bordetella uptake gene, domain 1"/>
    <property type="match status" value="1"/>
</dbReference>
<dbReference type="PANTHER" id="PTHR42928">
    <property type="entry name" value="TRICARBOXYLATE-BINDING PROTEIN"/>
    <property type="match status" value="1"/>
</dbReference>
<keyword evidence="4" id="KW-1185">Reference proteome</keyword>
<dbReference type="Pfam" id="PF03401">
    <property type="entry name" value="TctC"/>
    <property type="match status" value="1"/>
</dbReference>
<dbReference type="SUPFAM" id="SSF53850">
    <property type="entry name" value="Periplasmic binding protein-like II"/>
    <property type="match status" value="1"/>
</dbReference>
<dbReference type="PANTHER" id="PTHR42928:SF5">
    <property type="entry name" value="BLR1237 PROTEIN"/>
    <property type="match status" value="1"/>
</dbReference>
<dbReference type="AlphaFoldDB" id="H3KEF9"/>
<comment type="similarity">
    <text evidence="1">Belongs to the UPF0065 (bug) family.</text>
</comment>
<dbReference type="Gene3D" id="3.40.190.10">
    <property type="entry name" value="Periplasmic binding protein-like II"/>
    <property type="match status" value="1"/>
</dbReference>
<evidence type="ECO:0000256" key="1">
    <source>
        <dbReference type="ARBA" id="ARBA00006987"/>
    </source>
</evidence>
<dbReference type="PATRIC" id="fig|762967.3.peg.889"/>
<sequence>MPSFSRRAFLEGSFALSAVLAAGPALARSETVRLVVPFPAGGGGDVLARSVEQLFSKAYGAKFVVDNRPGAGGNVGTRQVAVAKPDGMTLGYVTNGIMCVNAHLYDEMGFDPMKDLVPVGLSTEIGLTAVLNPNAIPGVTDLKSLLAYAKANPGKVDFASSGNGTTSHLAGLYFAERTGTVLQHIPYRGGAAAMLDVLSGRIPLMIDVAPNAIPHVEAGKLVPLGVTTAERLPSAPNVPTLQEAGIDGFLLSAWDGFVLPKGTPEKTVKAFNAALQAALKDEAVAKRLAARGAVVKPGTPEDFRAFIEREAPKWASLVKTIRAEKAKA</sequence>
<feature type="chain" id="PRO_5003587948" evidence="2">
    <location>
        <begin position="28"/>
        <end position="328"/>
    </location>
</feature>
<dbReference type="CDD" id="cd07012">
    <property type="entry name" value="PBP2_Bug_TTT"/>
    <property type="match status" value="1"/>
</dbReference>
<dbReference type="InterPro" id="IPR042100">
    <property type="entry name" value="Bug_dom1"/>
</dbReference>
<name>H3KEF9_9BURK</name>
<dbReference type="OrthoDB" id="8678477at2"/>
<gene>
    <name evidence="3" type="ORF">HMPREF9440_01123</name>
</gene>
<organism evidence="3 4">
    <name type="scientific">Sutterella parvirubra YIT 11816</name>
    <dbReference type="NCBI Taxonomy" id="762967"/>
    <lineage>
        <taxon>Bacteria</taxon>
        <taxon>Pseudomonadati</taxon>
        <taxon>Pseudomonadota</taxon>
        <taxon>Betaproteobacteria</taxon>
        <taxon>Burkholderiales</taxon>
        <taxon>Sutterellaceae</taxon>
        <taxon>Sutterella</taxon>
    </lineage>
</organism>
<feature type="signal peptide" evidence="2">
    <location>
        <begin position="1"/>
        <end position="27"/>
    </location>
</feature>
<dbReference type="STRING" id="762967.HMPREF9440_01123"/>
<dbReference type="PROSITE" id="PS51318">
    <property type="entry name" value="TAT"/>
    <property type="match status" value="1"/>
</dbReference>
<protein>
    <submittedName>
        <fullName evidence="3">Tat pathway signal sequence domain protein</fullName>
    </submittedName>
</protein>
<comment type="caution">
    <text evidence="3">The sequence shown here is derived from an EMBL/GenBank/DDBJ whole genome shotgun (WGS) entry which is preliminary data.</text>
</comment>
<evidence type="ECO:0000313" key="4">
    <source>
        <dbReference type="Proteomes" id="UP000004956"/>
    </source>
</evidence>
<evidence type="ECO:0000313" key="3">
    <source>
        <dbReference type="EMBL" id="EHY31513.1"/>
    </source>
</evidence>
<proteinExistence type="inferred from homology"/>
<dbReference type="RefSeq" id="WP_008541939.1">
    <property type="nucleotide sequence ID" value="NZ_JH604945.1"/>
</dbReference>
<reference evidence="3 4" key="1">
    <citation type="submission" date="2011-11" db="EMBL/GenBank/DDBJ databases">
        <authorList>
            <person name="Weinstock G."/>
            <person name="Sodergren E."/>
            <person name="Clifton S."/>
            <person name="Fulton L."/>
            <person name="Fulton B."/>
            <person name="Courtney L."/>
            <person name="Fronick C."/>
            <person name="Harrison M."/>
            <person name="Strong C."/>
            <person name="Farmer C."/>
            <person name="Delahaunty K."/>
            <person name="Markovic C."/>
            <person name="Hall O."/>
            <person name="Minx P."/>
            <person name="Tomlinson C."/>
            <person name="Mitreva M."/>
            <person name="Hou S."/>
            <person name="Chen J."/>
            <person name="Wollam A."/>
            <person name="Pepin K.H."/>
            <person name="Johnson M."/>
            <person name="Bhonagiri V."/>
            <person name="Zhang X."/>
            <person name="Suruliraj S."/>
            <person name="Warren W."/>
            <person name="Chinwalla A."/>
            <person name="Mardis E.R."/>
            <person name="Wilson R.K."/>
        </authorList>
    </citation>
    <scope>NUCLEOTIDE SEQUENCE [LARGE SCALE GENOMIC DNA]</scope>
    <source>
        <strain evidence="3 4">YIT 11816</strain>
    </source>
</reference>
<accession>H3KEF9</accession>